<evidence type="ECO:0000256" key="1">
    <source>
        <dbReference type="SAM" id="MobiDB-lite"/>
    </source>
</evidence>
<organism evidence="2 3">
    <name type="scientific">Streptomyces tuirus</name>
    <dbReference type="NCBI Taxonomy" id="68278"/>
    <lineage>
        <taxon>Bacteria</taxon>
        <taxon>Bacillati</taxon>
        <taxon>Actinomycetota</taxon>
        <taxon>Actinomycetes</taxon>
        <taxon>Kitasatosporales</taxon>
        <taxon>Streptomycetaceae</taxon>
        <taxon>Streptomyces</taxon>
    </lineage>
</organism>
<evidence type="ECO:0000313" key="2">
    <source>
        <dbReference type="EMBL" id="BCL23571.1"/>
    </source>
</evidence>
<feature type="compositionally biased region" description="Basic and acidic residues" evidence="1">
    <location>
        <begin position="1"/>
        <end position="10"/>
    </location>
</feature>
<dbReference type="Proteomes" id="UP000516373">
    <property type="component" value="Chromosome"/>
</dbReference>
<feature type="compositionally biased region" description="Low complexity" evidence="1">
    <location>
        <begin position="132"/>
        <end position="158"/>
    </location>
</feature>
<feature type="region of interest" description="Disordered" evidence="1">
    <location>
        <begin position="125"/>
        <end position="180"/>
    </location>
</feature>
<feature type="compositionally biased region" description="Polar residues" evidence="1">
    <location>
        <begin position="13"/>
        <end position="23"/>
    </location>
</feature>
<evidence type="ECO:0000313" key="3">
    <source>
        <dbReference type="Proteomes" id="UP000516373"/>
    </source>
</evidence>
<dbReference type="KEGG" id="stui:GCM10017668_54140"/>
<dbReference type="EMBL" id="AP023439">
    <property type="protein sequence ID" value="BCL23571.1"/>
    <property type="molecule type" value="Genomic_DNA"/>
</dbReference>
<feature type="compositionally biased region" description="Acidic residues" evidence="1">
    <location>
        <begin position="169"/>
        <end position="180"/>
    </location>
</feature>
<reference evidence="2 3" key="1">
    <citation type="journal article" date="2014" name="Int. J. Syst. Evol. Microbiol.">
        <title>Complete genome sequence of Corynebacterium casei LMG S-19264T (=DSM 44701T), isolated from a smear-ripened cheese.</title>
        <authorList>
            <consortium name="US DOE Joint Genome Institute (JGI-PGF)"/>
            <person name="Walter F."/>
            <person name="Albersmeier A."/>
            <person name="Kalinowski J."/>
            <person name="Ruckert C."/>
        </authorList>
    </citation>
    <scope>NUCLEOTIDE SEQUENCE [LARGE SCALE GENOMIC DNA]</scope>
    <source>
        <strain evidence="2 3">JCM 4255</strain>
    </source>
</reference>
<sequence>MAAEGERPEDTSLGLTGESTAHLTTGGAWVPVPVPPLDEDTRELLAVLGEVRSDLARLQITSEITALRDECDVAVEEISRTGRVAPDLVARLRDRLAAAGPAPSALASGVALARSLELMDARLRTRRPAAESAQQARPRPAGRARPGASGTPVGLTPPGHTPPGPSTGSDDDEWPDPADG</sequence>
<dbReference type="RefSeq" id="WP_190903019.1">
    <property type="nucleotide sequence ID" value="NZ_AP023439.1"/>
</dbReference>
<proteinExistence type="predicted"/>
<dbReference type="AlphaFoldDB" id="A0A7G1NLW2"/>
<gene>
    <name evidence="2" type="ORF">GCM10017668_54140</name>
</gene>
<name>A0A7G1NLW2_9ACTN</name>
<protein>
    <submittedName>
        <fullName evidence="2">Uncharacterized protein</fullName>
    </submittedName>
</protein>
<feature type="region of interest" description="Disordered" evidence="1">
    <location>
        <begin position="1"/>
        <end position="33"/>
    </location>
</feature>
<accession>A0A7G1NLW2</accession>